<feature type="region of interest" description="Disordered" evidence="1">
    <location>
        <begin position="1"/>
        <end position="26"/>
    </location>
</feature>
<feature type="transmembrane region" description="Helical" evidence="2">
    <location>
        <begin position="301"/>
        <end position="324"/>
    </location>
</feature>
<proteinExistence type="predicted"/>
<gene>
    <name evidence="3" type="ORF">CJ030_MR7G001538</name>
</gene>
<keyword evidence="4" id="KW-1185">Reference proteome</keyword>
<keyword evidence="2" id="KW-1133">Transmembrane helix</keyword>
<feature type="transmembrane region" description="Helical" evidence="2">
    <location>
        <begin position="356"/>
        <end position="378"/>
    </location>
</feature>
<dbReference type="AlphaFoldDB" id="A0A6A1V3Q7"/>
<evidence type="ECO:0000256" key="1">
    <source>
        <dbReference type="SAM" id="MobiDB-lite"/>
    </source>
</evidence>
<feature type="transmembrane region" description="Helical" evidence="2">
    <location>
        <begin position="159"/>
        <end position="177"/>
    </location>
</feature>
<name>A0A6A1V3Q7_9ROSI</name>
<keyword evidence="2" id="KW-0472">Membrane</keyword>
<feature type="transmembrane region" description="Helical" evidence="2">
    <location>
        <begin position="331"/>
        <end position="350"/>
    </location>
</feature>
<organism evidence="3 4">
    <name type="scientific">Morella rubra</name>
    <name type="common">Chinese bayberry</name>
    <dbReference type="NCBI Taxonomy" id="262757"/>
    <lineage>
        <taxon>Eukaryota</taxon>
        <taxon>Viridiplantae</taxon>
        <taxon>Streptophyta</taxon>
        <taxon>Embryophyta</taxon>
        <taxon>Tracheophyta</taxon>
        <taxon>Spermatophyta</taxon>
        <taxon>Magnoliopsida</taxon>
        <taxon>eudicotyledons</taxon>
        <taxon>Gunneridae</taxon>
        <taxon>Pentapetalae</taxon>
        <taxon>rosids</taxon>
        <taxon>fabids</taxon>
        <taxon>Fagales</taxon>
        <taxon>Myricaceae</taxon>
        <taxon>Morella</taxon>
    </lineage>
</organism>
<reference evidence="3 4" key="1">
    <citation type="journal article" date="2019" name="Plant Biotechnol. J.">
        <title>The red bayberry genome and genetic basis of sex determination.</title>
        <authorList>
            <person name="Jia H.M."/>
            <person name="Jia H.J."/>
            <person name="Cai Q.L."/>
            <person name="Wang Y."/>
            <person name="Zhao H.B."/>
            <person name="Yang W.F."/>
            <person name="Wang G.Y."/>
            <person name="Li Y.H."/>
            <person name="Zhan D.L."/>
            <person name="Shen Y.T."/>
            <person name="Niu Q.F."/>
            <person name="Chang L."/>
            <person name="Qiu J."/>
            <person name="Zhao L."/>
            <person name="Xie H.B."/>
            <person name="Fu W.Y."/>
            <person name="Jin J."/>
            <person name="Li X.W."/>
            <person name="Jiao Y."/>
            <person name="Zhou C.C."/>
            <person name="Tu T."/>
            <person name="Chai C.Y."/>
            <person name="Gao J.L."/>
            <person name="Fan L.J."/>
            <person name="van de Weg E."/>
            <person name="Wang J.Y."/>
            <person name="Gao Z.S."/>
        </authorList>
    </citation>
    <scope>NUCLEOTIDE SEQUENCE [LARGE SCALE GENOMIC DNA]</scope>
    <source>
        <tissue evidence="3">Leaves</tissue>
    </source>
</reference>
<protein>
    <recommendedName>
        <fullName evidence="5">Sugar phosphate/phosphate translocator</fullName>
    </recommendedName>
</protein>
<evidence type="ECO:0000313" key="4">
    <source>
        <dbReference type="Proteomes" id="UP000516437"/>
    </source>
</evidence>
<feature type="transmembrane region" description="Helical" evidence="2">
    <location>
        <begin position="223"/>
        <end position="244"/>
    </location>
</feature>
<dbReference type="Proteomes" id="UP000516437">
    <property type="component" value="Chromosome 7"/>
</dbReference>
<evidence type="ECO:0000256" key="2">
    <source>
        <dbReference type="SAM" id="Phobius"/>
    </source>
</evidence>
<feature type="compositionally biased region" description="Polar residues" evidence="1">
    <location>
        <begin position="7"/>
        <end position="23"/>
    </location>
</feature>
<comment type="caution">
    <text evidence="3">The sequence shown here is derived from an EMBL/GenBank/DDBJ whole genome shotgun (WGS) entry which is preliminary data.</text>
</comment>
<evidence type="ECO:0008006" key="5">
    <source>
        <dbReference type="Google" id="ProtNLM"/>
    </source>
</evidence>
<sequence length="382" mass="42503">MVENGLDTENSGYTGVNNAQSGPQGSGLRWEPSLSCWCDDDGRVQFDCQLGNTDECIEEDSDFELPLLQQDEPGNGFLYREDDHDFKERTMHLNSNDTMGEVSTRVGRKENKKYVPFDIENGSVGHTNGLDVSMSMRNREAMTPHSEDPTSVANVLKTLFFILVWYTSSLFLTILLGEDLGSFLAPLLMDTVHCTLRAVLSRAITWFWSHRFQPSVAMPWRDYFVRGGSTNAAVPLVIPPWVTMQNDNSYHENDHFLCNGTLPIILSTAVSVIATSFKWTLPFTVVPTALGTAMDVNLSNASLVFIMVTFVTMCKSASTIFLLLFAFNFRWTLPFTVVTTALGTAMDINLSNASLVFISVTFATMCKSASTIFLLLFASAFR</sequence>
<keyword evidence="2" id="KW-0812">Transmembrane</keyword>
<feature type="transmembrane region" description="Helical" evidence="2">
    <location>
        <begin position="256"/>
        <end position="281"/>
    </location>
</feature>
<dbReference type="EMBL" id="RXIC02000025">
    <property type="protein sequence ID" value="KAB1206648.1"/>
    <property type="molecule type" value="Genomic_DNA"/>
</dbReference>
<evidence type="ECO:0000313" key="3">
    <source>
        <dbReference type="EMBL" id="KAB1206648.1"/>
    </source>
</evidence>
<dbReference type="OrthoDB" id="18894at2759"/>
<accession>A0A6A1V3Q7</accession>